<organism evidence="1 2">
    <name type="scientific">Candidatus Methanogaster sp</name>
    <dbReference type="NCBI Taxonomy" id="3386292"/>
    <lineage>
        <taxon>Archaea</taxon>
        <taxon>Methanobacteriati</taxon>
        <taxon>Methanobacteriota</taxon>
        <taxon>Stenosarchaea group</taxon>
        <taxon>Methanomicrobia</taxon>
        <taxon>Methanosarcinales</taxon>
        <taxon>ANME-2 cluster</taxon>
        <taxon>Candidatus Methanogasteraceae</taxon>
        <taxon>Candidatus Methanogaster</taxon>
    </lineage>
</organism>
<sequence>MRKISAIVCILVIILSTGLMSGERITEPHPNTYSHTGALQVNVDNINGYPVANVYVYVDGEERALTGPFGYAYIEDVPYGDRQIDIRYSITNPDFIGDYQKSPDITVDKEKEVVNFIATLPESSYLAQARTKGDSSSFTRIENFTPQIVPVIAVAMAVVDIASVTWSTDEFCSCMFQEERSLGIEQCIDAITDCGGDTRGCIREIRENAGPAANRCKFEGAMLVGDVASPFIPTGIAGHTIAKVVGEGRVLRIVDDIGESGRIVKTKAGDVVEYVKGGLSWAAKWVKGVGFKLGVIHYVSWWDELSQPALDGWNKALKNADRGAGKELLEDIGKGRADRVGKNLVGMSDDAAEWMAESTIGRTALKGWGDDAQKGLAEIFEEKGEQFTGNLARRFGDEVEIVSKGVGRGVIDVDRVNPEKLAVYVRGTGKIGVADPLDDAVGKQQLLRMMKSPHVTTEIVDDGGKPVEVIDRVAVLKKGSASKKWGWEHIVDRDHDNQIKEAFNLADTDKAVKDFIAEGLEKGYMNPDDPIEIIWDTTNPDHKLLIILSDSSPGSLTTAYPLPK</sequence>
<reference evidence="1" key="1">
    <citation type="submission" date="2018-01" db="EMBL/GenBank/DDBJ databases">
        <authorList>
            <person name="Krukenberg V."/>
        </authorList>
    </citation>
    <scope>NUCLEOTIDE SEQUENCE</scope>
    <source>
        <strain evidence="1">E20ANME2</strain>
    </source>
</reference>
<evidence type="ECO:0000313" key="1">
    <source>
        <dbReference type="EMBL" id="PXF57226.1"/>
    </source>
</evidence>
<accession>A0AC61KYM8</accession>
<protein>
    <submittedName>
        <fullName evidence="1">Uncharacterized protein</fullName>
    </submittedName>
</protein>
<evidence type="ECO:0000313" key="2">
    <source>
        <dbReference type="Proteomes" id="UP000248329"/>
    </source>
</evidence>
<comment type="caution">
    <text evidence="1">The sequence shown here is derived from an EMBL/GenBank/DDBJ whole genome shotgun (WGS) entry which is preliminary data.</text>
</comment>
<dbReference type="EMBL" id="PQXF01000066">
    <property type="protein sequence ID" value="PXF57226.1"/>
    <property type="molecule type" value="Genomic_DNA"/>
</dbReference>
<name>A0AC61KYM8_9EURY</name>
<proteinExistence type="predicted"/>
<gene>
    <name evidence="1" type="ORF">C4B59_15615</name>
</gene>
<dbReference type="Proteomes" id="UP000248329">
    <property type="component" value="Unassembled WGS sequence"/>
</dbReference>